<dbReference type="Proteomes" id="UP001164929">
    <property type="component" value="Chromosome 18"/>
</dbReference>
<comment type="caution">
    <text evidence="1">The sequence shown here is derived from an EMBL/GenBank/DDBJ whole genome shotgun (WGS) entry which is preliminary data.</text>
</comment>
<evidence type="ECO:0000313" key="1">
    <source>
        <dbReference type="EMBL" id="KAJ6958450.1"/>
    </source>
</evidence>
<sequence length="89" mass="10303">MRLFGTLRLQHKSMQLEGGDIGVVWLDFPDPAYVLWQCLGKDKVKQNMYRALMPINPFWDSNASNSVICRRTGEAWYLLVDSDIHTCKI</sequence>
<accession>A0AAD6PRH7</accession>
<dbReference type="AlphaFoldDB" id="A0AAD6PRH7"/>
<name>A0AAD6PRH7_9ROSI</name>
<keyword evidence="2" id="KW-1185">Reference proteome</keyword>
<reference evidence="1 2" key="1">
    <citation type="journal article" date="2023" name="Mol. Ecol. Resour.">
        <title>Chromosome-level genome assembly of a triploid poplar Populus alba 'Berolinensis'.</title>
        <authorList>
            <person name="Chen S."/>
            <person name="Yu Y."/>
            <person name="Wang X."/>
            <person name="Wang S."/>
            <person name="Zhang T."/>
            <person name="Zhou Y."/>
            <person name="He R."/>
            <person name="Meng N."/>
            <person name="Wang Y."/>
            <person name="Liu W."/>
            <person name="Liu Z."/>
            <person name="Liu J."/>
            <person name="Guo Q."/>
            <person name="Huang H."/>
            <person name="Sederoff R.R."/>
            <person name="Wang G."/>
            <person name="Qu G."/>
            <person name="Chen S."/>
        </authorList>
    </citation>
    <scope>NUCLEOTIDE SEQUENCE [LARGE SCALE GENOMIC DNA]</scope>
    <source>
        <strain evidence="1">SC-2020</strain>
    </source>
</reference>
<gene>
    <name evidence="1" type="ORF">NC653_040174</name>
</gene>
<proteinExistence type="predicted"/>
<organism evidence="1 2">
    <name type="scientific">Populus alba x Populus x berolinensis</name>
    <dbReference type="NCBI Taxonomy" id="444605"/>
    <lineage>
        <taxon>Eukaryota</taxon>
        <taxon>Viridiplantae</taxon>
        <taxon>Streptophyta</taxon>
        <taxon>Embryophyta</taxon>
        <taxon>Tracheophyta</taxon>
        <taxon>Spermatophyta</taxon>
        <taxon>Magnoliopsida</taxon>
        <taxon>eudicotyledons</taxon>
        <taxon>Gunneridae</taxon>
        <taxon>Pentapetalae</taxon>
        <taxon>rosids</taxon>
        <taxon>fabids</taxon>
        <taxon>Malpighiales</taxon>
        <taxon>Salicaceae</taxon>
        <taxon>Saliceae</taxon>
        <taxon>Populus</taxon>
    </lineage>
</organism>
<protein>
    <submittedName>
        <fullName evidence="1">Uncharacterized protein</fullName>
    </submittedName>
</protein>
<dbReference type="EMBL" id="JAQIZT010000018">
    <property type="protein sequence ID" value="KAJ6958450.1"/>
    <property type="molecule type" value="Genomic_DNA"/>
</dbReference>
<evidence type="ECO:0000313" key="2">
    <source>
        <dbReference type="Proteomes" id="UP001164929"/>
    </source>
</evidence>